<feature type="signal peptide" evidence="1">
    <location>
        <begin position="1"/>
        <end position="19"/>
    </location>
</feature>
<sequence>MINKKIIILFSILSLNAFGQDKTLNENISPQKKVAKLCSEFETGKSFNYLKDFIERIKNEVLLNEKVRVQFAKDLNSKKLKGCENLLREYVLNMANKKDYEPQLGEQGLLSLAIIAGIPEANNVIEKEINEGRLSSWIDTLNSTDDKAYIKALNNWVLKIAKAIRESENSSLSEISDYGKIENENVDLKNPDKFRIWTPILMNRYLIENVKRKSKLNEEEFSNLNIIYGASTTSYREIFGDEIAKIARNNVEKWILSFRKEKAWVQFRLFPLMERIGGGEIKREVIWISKHHQSEKMRAIALSTLEKIAIKQR</sequence>
<dbReference type="AlphaFoldDB" id="A0A4V0P299"/>
<dbReference type="EMBL" id="AP019368">
    <property type="protein sequence ID" value="BBH52487.1"/>
    <property type="molecule type" value="Genomic_DNA"/>
</dbReference>
<feature type="chain" id="PRO_5020243544" evidence="1">
    <location>
        <begin position="20"/>
        <end position="313"/>
    </location>
</feature>
<keyword evidence="1" id="KW-0732">Signal</keyword>
<dbReference type="OrthoDB" id="5292264at2"/>
<dbReference type="KEGG" id="sbf:JCM31447_09280"/>
<evidence type="ECO:0000313" key="3">
    <source>
        <dbReference type="Proteomes" id="UP000291236"/>
    </source>
</evidence>
<protein>
    <submittedName>
        <fullName evidence="2">Uncharacterized protein</fullName>
    </submittedName>
</protein>
<proteinExistence type="predicted"/>
<accession>A0A4V0P299</accession>
<evidence type="ECO:0000256" key="1">
    <source>
        <dbReference type="SAM" id="SignalP"/>
    </source>
</evidence>
<evidence type="ECO:0000313" key="2">
    <source>
        <dbReference type="EMBL" id="BBH52487.1"/>
    </source>
</evidence>
<reference evidence="2 3" key="1">
    <citation type="submission" date="2018-12" db="EMBL/GenBank/DDBJ databases">
        <title>Rubrispira sanarue gen. nov., sp., nov., a member of the order Silvanigrellales, isolated from a brackish lake in Hamamatsu Japan.</title>
        <authorList>
            <person name="Maejima Y."/>
            <person name="Iino T."/>
            <person name="Muraguchi Y."/>
            <person name="Fukuda K."/>
            <person name="Nojiri H."/>
            <person name="Ohkuma M."/>
            <person name="Moriuchi R."/>
            <person name="Dohra H."/>
            <person name="Kimbara K."/>
            <person name="Shintani M."/>
        </authorList>
    </citation>
    <scope>NUCLEOTIDE SEQUENCE [LARGE SCALE GENOMIC DNA]</scope>
    <source>
        <strain evidence="2 3">RF1110005</strain>
    </source>
</reference>
<dbReference type="Proteomes" id="UP000291236">
    <property type="component" value="Chromosome"/>
</dbReference>
<dbReference type="RefSeq" id="WP_130607038.1">
    <property type="nucleotide sequence ID" value="NZ_AP019368.1"/>
</dbReference>
<keyword evidence="3" id="KW-1185">Reference proteome</keyword>
<gene>
    <name evidence="2" type="ORF">JCM31447_09280</name>
</gene>
<organism evidence="2 3">
    <name type="scientific">Fluviispira sanaruensis</name>
    <dbReference type="NCBI Taxonomy" id="2493639"/>
    <lineage>
        <taxon>Bacteria</taxon>
        <taxon>Pseudomonadati</taxon>
        <taxon>Bdellovibrionota</taxon>
        <taxon>Oligoflexia</taxon>
        <taxon>Silvanigrellales</taxon>
        <taxon>Silvanigrellaceae</taxon>
        <taxon>Fluviispira</taxon>
    </lineage>
</organism>
<name>A0A4V0P299_FLUSA</name>